<feature type="region of interest" description="Disordered" evidence="1">
    <location>
        <begin position="1"/>
        <end position="184"/>
    </location>
</feature>
<gene>
    <name evidence="2" type="ORF">AVDCRST_MAG30-4007</name>
</gene>
<feature type="compositionally biased region" description="Basic residues" evidence="1">
    <location>
        <begin position="256"/>
        <end position="274"/>
    </location>
</feature>
<dbReference type="EMBL" id="CADCVS010000526">
    <property type="protein sequence ID" value="CAA9533592.1"/>
    <property type="molecule type" value="Genomic_DNA"/>
</dbReference>
<reference evidence="2" key="1">
    <citation type="submission" date="2020-02" db="EMBL/GenBank/DDBJ databases">
        <authorList>
            <person name="Meier V. D."/>
        </authorList>
    </citation>
    <scope>NUCLEOTIDE SEQUENCE</scope>
    <source>
        <strain evidence="2">AVDCRST_MAG30</strain>
    </source>
</reference>
<feature type="non-terminal residue" evidence="2">
    <location>
        <position position="1"/>
    </location>
</feature>
<feature type="compositionally biased region" description="Basic residues" evidence="1">
    <location>
        <begin position="28"/>
        <end position="37"/>
    </location>
</feature>
<feature type="compositionally biased region" description="Basic and acidic residues" evidence="1">
    <location>
        <begin position="84"/>
        <end position="93"/>
    </location>
</feature>
<feature type="compositionally biased region" description="Low complexity" evidence="1">
    <location>
        <begin position="41"/>
        <end position="56"/>
    </location>
</feature>
<feature type="compositionally biased region" description="Basic and acidic residues" evidence="1">
    <location>
        <begin position="121"/>
        <end position="138"/>
    </location>
</feature>
<evidence type="ECO:0000313" key="2">
    <source>
        <dbReference type="EMBL" id="CAA9533592.1"/>
    </source>
</evidence>
<sequence length="370" mass="41417">PARVRDGADGRLARARRQLLVRPGDRHGQRRAVHGRRAGADRPGGPAARQRGARAGRVLRPARHRGGHARRLLQPRHAPAARGGRRDGDDHGRPHAARAGVPVRERPRRARVRRLARRPLRRDPRGRRGDDADREAAGHRPLQRRAHALHALQLHDGRRGGPEPHRQGDAGGVPVDRRAQPGDRALLPRVELRDGQEVLAGQHAQHARQAGDRGGDGAQRAAALGHAIGLGAHVPGAAGVEPRRLHVGRQQQRRALGQRHHRDVHRHGPGRRQRRGVERRVRLRGAARERRLLLLDHDPVAHRRELRRRHEPRHAARVPRAARVLRQGQGRQAHGDRRRDRAVRRALARLGDRRGGVGQRPRPVRPQPEV</sequence>
<feature type="compositionally biased region" description="Basic residues" evidence="1">
    <location>
        <begin position="60"/>
        <end position="74"/>
    </location>
</feature>
<evidence type="ECO:0000256" key="1">
    <source>
        <dbReference type="SAM" id="MobiDB-lite"/>
    </source>
</evidence>
<feature type="region of interest" description="Disordered" evidence="1">
    <location>
        <begin position="249"/>
        <end position="278"/>
    </location>
</feature>
<dbReference type="EC" id="1.1.1.34" evidence="2"/>
<feature type="non-terminal residue" evidence="2">
    <location>
        <position position="370"/>
    </location>
</feature>
<feature type="compositionally biased region" description="Basic residues" evidence="1">
    <location>
        <begin position="106"/>
        <end position="120"/>
    </location>
</feature>
<feature type="compositionally biased region" description="Basic and acidic residues" evidence="1">
    <location>
        <begin position="1"/>
        <end position="12"/>
    </location>
</feature>
<accession>A0A6J4TWQ9</accession>
<feature type="compositionally biased region" description="Basic and acidic residues" evidence="1">
    <location>
        <begin position="153"/>
        <end position="168"/>
    </location>
</feature>
<keyword evidence="2" id="KW-0560">Oxidoreductase</keyword>
<name>A0A6J4TWQ9_9ACTN</name>
<proteinExistence type="predicted"/>
<dbReference type="GO" id="GO:0004420">
    <property type="term" value="F:hydroxymethylglutaryl-CoA reductase (NADPH) activity"/>
    <property type="evidence" value="ECO:0007669"/>
    <property type="project" value="UniProtKB-EC"/>
</dbReference>
<dbReference type="AlphaFoldDB" id="A0A6J4TWQ9"/>
<organism evidence="2">
    <name type="scientific">uncultured Solirubrobacteraceae bacterium</name>
    <dbReference type="NCBI Taxonomy" id="1162706"/>
    <lineage>
        <taxon>Bacteria</taxon>
        <taxon>Bacillati</taxon>
        <taxon>Actinomycetota</taxon>
        <taxon>Thermoleophilia</taxon>
        <taxon>Solirubrobacterales</taxon>
        <taxon>Solirubrobacteraceae</taxon>
        <taxon>environmental samples</taxon>
    </lineage>
</organism>
<protein>
    <submittedName>
        <fullName evidence="2">Hydroxymethylglutaryl-CoA reductase</fullName>
        <ecNumber evidence="2">1.1.1.34</ecNumber>
    </submittedName>
</protein>
<feature type="region of interest" description="Disordered" evidence="1">
    <location>
        <begin position="348"/>
        <end position="370"/>
    </location>
</feature>